<dbReference type="InterPro" id="IPR010445">
    <property type="entry name" value="LapA_dom"/>
</dbReference>
<dbReference type="AlphaFoldDB" id="A0A2R8ADC1"/>
<dbReference type="RefSeq" id="WP_108782911.1">
    <property type="nucleotide sequence ID" value="NZ_OMKW01000003.1"/>
</dbReference>
<keyword evidence="5" id="KW-0175">Coiled coil</keyword>
<evidence type="ECO:0000259" key="7">
    <source>
        <dbReference type="Pfam" id="PF06305"/>
    </source>
</evidence>
<evidence type="ECO:0000313" key="9">
    <source>
        <dbReference type="Proteomes" id="UP000244932"/>
    </source>
</evidence>
<evidence type="ECO:0000313" key="8">
    <source>
        <dbReference type="EMBL" id="SPF30199.1"/>
    </source>
</evidence>
<keyword evidence="2 6" id="KW-0812">Transmembrane</keyword>
<dbReference type="Proteomes" id="UP000244932">
    <property type="component" value="Unassembled WGS sequence"/>
</dbReference>
<evidence type="ECO:0000256" key="3">
    <source>
        <dbReference type="ARBA" id="ARBA00022989"/>
    </source>
</evidence>
<reference evidence="8 9" key="1">
    <citation type="submission" date="2018-03" db="EMBL/GenBank/DDBJ databases">
        <authorList>
            <person name="Keele B.F."/>
        </authorList>
    </citation>
    <scope>NUCLEOTIDE SEQUENCE [LARGE SCALE GENOMIC DNA]</scope>
    <source>
        <strain evidence="8 9">CeCT 8812</strain>
    </source>
</reference>
<evidence type="ECO:0000256" key="5">
    <source>
        <dbReference type="SAM" id="Coils"/>
    </source>
</evidence>
<dbReference type="Pfam" id="PF06305">
    <property type="entry name" value="LapA_dom"/>
    <property type="match status" value="1"/>
</dbReference>
<evidence type="ECO:0000256" key="4">
    <source>
        <dbReference type="ARBA" id="ARBA00023136"/>
    </source>
</evidence>
<keyword evidence="9" id="KW-1185">Reference proteome</keyword>
<evidence type="ECO:0000256" key="1">
    <source>
        <dbReference type="ARBA" id="ARBA00022475"/>
    </source>
</evidence>
<protein>
    <submittedName>
        <fullName evidence="8">Lipopolysaccharide assembly protein A</fullName>
    </submittedName>
</protein>
<keyword evidence="3 6" id="KW-1133">Transmembrane helix</keyword>
<dbReference type="EMBL" id="OMKW01000003">
    <property type="protein sequence ID" value="SPF30199.1"/>
    <property type="molecule type" value="Genomic_DNA"/>
</dbReference>
<feature type="coiled-coil region" evidence="5">
    <location>
        <begin position="78"/>
        <end position="105"/>
    </location>
</feature>
<dbReference type="GO" id="GO:0005886">
    <property type="term" value="C:plasma membrane"/>
    <property type="evidence" value="ECO:0007669"/>
    <property type="project" value="InterPro"/>
</dbReference>
<keyword evidence="1" id="KW-1003">Cell membrane</keyword>
<keyword evidence="4 6" id="KW-0472">Membrane</keyword>
<feature type="transmembrane region" description="Helical" evidence="6">
    <location>
        <begin position="48"/>
        <end position="69"/>
    </location>
</feature>
<gene>
    <name evidence="8" type="primary">lapA</name>
    <name evidence="8" type="ORF">POI8812_02534</name>
</gene>
<proteinExistence type="predicted"/>
<sequence length="111" mass="12720">MRVLKICLLAVLALIMILIAIANREPVVVELLPSQLGFVTSWQREIPLFLVMFGMAIGGFVLGWSWEWLRETKTAMIARRRRKEIERLEGELAQLRQDSGTQEDDVLALLK</sequence>
<evidence type="ECO:0000256" key="2">
    <source>
        <dbReference type="ARBA" id="ARBA00022692"/>
    </source>
</evidence>
<accession>A0A2R8ADC1</accession>
<organism evidence="8 9">
    <name type="scientific">Pontivivens insulae</name>
    <dbReference type="NCBI Taxonomy" id="1639689"/>
    <lineage>
        <taxon>Bacteria</taxon>
        <taxon>Pseudomonadati</taxon>
        <taxon>Pseudomonadota</taxon>
        <taxon>Alphaproteobacteria</taxon>
        <taxon>Rhodobacterales</taxon>
        <taxon>Paracoccaceae</taxon>
        <taxon>Pontivivens</taxon>
    </lineage>
</organism>
<name>A0A2R8ADC1_9RHOB</name>
<evidence type="ECO:0000256" key="6">
    <source>
        <dbReference type="SAM" id="Phobius"/>
    </source>
</evidence>
<dbReference type="OrthoDB" id="7689797at2"/>
<feature type="domain" description="Lipopolysaccharide assembly protein A" evidence="7">
    <location>
        <begin position="23"/>
        <end position="92"/>
    </location>
</feature>